<keyword evidence="4" id="KW-1185">Reference proteome</keyword>
<sequence length="538" mass="57722">MAAASDAPTVVVVSLAGVRSDDDVPLAIAAALGINEATPGGASPTPAPGPTCGCGSSRCREQPTLLVLDNCEQVIDGVAGWVADILAAVPTLRVLTTSRTPLAVAGEVTYPLPPLSVDGAEARDGADAGGPADTGDEASTAGEIESPAVRLFLDRARAVRPGATLPKDVITRLCTHLDGLPLAIELAAARVRTMTPEQIEARLQDRFALLTTGDRTAPERHRTLEAVIGWSWDLLDQQARRAMAMLAVLPAGFTVETMATVLGEPADDVVDRLVSQSLLLVGERPDTGQVRFRMLETVREYALARLADTPGGVEDAWARVTDWACRFSTDRLGQVFEREVNRQVRAEHDNLISVLRRSIDADDDAVTVLLFALLGQGWMVQGAFTELAAFAPVVFDAVARTGEREVPVDALIVTLIFGAFVLRAEGEPRALRFLARIRILRRRHPDMDSLLGAFADAVLAILQAGASRRTDRILAAFERLRAAPDLATRLLGESLLSQFAENSGDMHTALESATRAWQLANATRHSGSPRWRRPRSPS</sequence>
<dbReference type="EMBL" id="CP091139">
    <property type="protein sequence ID" value="UUT35933.1"/>
    <property type="molecule type" value="Genomic_DNA"/>
</dbReference>
<organism evidence="3 4">
    <name type="scientific">Microbacterium elymi</name>
    <dbReference type="NCBI Taxonomy" id="2909587"/>
    <lineage>
        <taxon>Bacteria</taxon>
        <taxon>Bacillati</taxon>
        <taxon>Actinomycetota</taxon>
        <taxon>Actinomycetes</taxon>
        <taxon>Micrococcales</taxon>
        <taxon>Microbacteriaceae</taxon>
        <taxon>Microbacterium</taxon>
    </lineage>
</organism>
<dbReference type="InterPro" id="IPR058852">
    <property type="entry name" value="HTH_77"/>
</dbReference>
<dbReference type="Pfam" id="PF25872">
    <property type="entry name" value="HTH_77"/>
    <property type="match status" value="1"/>
</dbReference>
<protein>
    <recommendedName>
        <fullName evidence="2">Winged helix-turn-helix domain-containing protein</fullName>
    </recommendedName>
</protein>
<feature type="domain" description="Winged helix-turn-helix" evidence="2">
    <location>
        <begin position="235"/>
        <end position="306"/>
    </location>
</feature>
<proteinExistence type="predicted"/>
<gene>
    <name evidence="3" type="ORF">L2X98_22600</name>
</gene>
<dbReference type="PANTHER" id="PTHR47691:SF3">
    <property type="entry name" value="HTH-TYPE TRANSCRIPTIONAL REGULATOR RV0890C-RELATED"/>
    <property type="match status" value="1"/>
</dbReference>
<accession>A0ABY5NLA8</accession>
<evidence type="ECO:0000259" key="2">
    <source>
        <dbReference type="Pfam" id="PF25872"/>
    </source>
</evidence>
<name>A0ABY5NLA8_9MICO</name>
<reference evidence="3" key="1">
    <citation type="submission" date="2022-01" db="EMBL/GenBank/DDBJ databases">
        <title>Microbacterium eymi and Microbacterium rhizovicinus sp. nov., isolated from the rhizospheric soil of Elymus tsukushiensis, a plant native to the Dokdo Islands, Republic of Korea.</title>
        <authorList>
            <person name="Hwang Y.J."/>
        </authorList>
    </citation>
    <scope>NUCLEOTIDE SEQUENCE</scope>
    <source>
        <strain evidence="3">KUDC0405</strain>
    </source>
</reference>
<feature type="region of interest" description="Disordered" evidence="1">
    <location>
        <begin position="115"/>
        <end position="141"/>
    </location>
</feature>
<evidence type="ECO:0000313" key="3">
    <source>
        <dbReference type="EMBL" id="UUT35933.1"/>
    </source>
</evidence>
<feature type="region of interest" description="Disordered" evidence="1">
    <location>
        <begin position="37"/>
        <end position="56"/>
    </location>
</feature>
<dbReference type="RefSeq" id="WP_259612581.1">
    <property type="nucleotide sequence ID" value="NZ_CP091139.2"/>
</dbReference>
<dbReference type="PANTHER" id="PTHR47691">
    <property type="entry name" value="REGULATOR-RELATED"/>
    <property type="match status" value="1"/>
</dbReference>
<dbReference type="Proteomes" id="UP001054811">
    <property type="component" value="Chromosome"/>
</dbReference>
<evidence type="ECO:0000313" key="4">
    <source>
        <dbReference type="Proteomes" id="UP001054811"/>
    </source>
</evidence>
<evidence type="ECO:0000256" key="1">
    <source>
        <dbReference type="SAM" id="MobiDB-lite"/>
    </source>
</evidence>